<keyword evidence="2" id="KW-1185">Reference proteome</keyword>
<accession>A0ABS9Q4N5</accession>
<sequence>MRVNHSALKHGIGEKDILHAVAHRAYESEPDDDIPAKQFVLGFDRHGRLLELVIVTFDSGNQLVIHAMRARRQFLGLLD</sequence>
<organism evidence="1 2">
    <name type="scientific">Arsenicicoccus bolidensis</name>
    <dbReference type="NCBI Taxonomy" id="229480"/>
    <lineage>
        <taxon>Bacteria</taxon>
        <taxon>Bacillati</taxon>
        <taxon>Actinomycetota</taxon>
        <taxon>Actinomycetes</taxon>
        <taxon>Micrococcales</taxon>
        <taxon>Intrasporangiaceae</taxon>
        <taxon>Arsenicicoccus</taxon>
    </lineage>
</organism>
<evidence type="ECO:0000313" key="1">
    <source>
        <dbReference type="EMBL" id="MCG7322830.1"/>
    </source>
</evidence>
<dbReference type="Proteomes" id="UP001521931">
    <property type="component" value="Unassembled WGS sequence"/>
</dbReference>
<evidence type="ECO:0000313" key="2">
    <source>
        <dbReference type="Proteomes" id="UP001521931"/>
    </source>
</evidence>
<name>A0ABS9Q4N5_9MICO</name>
<dbReference type="EMBL" id="JAKRCV010000047">
    <property type="protein sequence ID" value="MCG7322830.1"/>
    <property type="molecule type" value="Genomic_DNA"/>
</dbReference>
<gene>
    <name evidence="1" type="ORF">MHL29_13175</name>
</gene>
<protein>
    <submittedName>
        <fullName evidence="1">DUF4258 domain-containing protein</fullName>
    </submittedName>
</protein>
<reference evidence="1 2" key="1">
    <citation type="submission" date="2022-02" db="EMBL/GenBank/DDBJ databases">
        <title>Uncovering new skin microbiome diversity through culturing and metagenomics.</title>
        <authorList>
            <person name="Conlan S."/>
            <person name="Deming C."/>
            <person name="Nisc Comparative Sequencing Program N."/>
            <person name="Segre J.A."/>
        </authorList>
    </citation>
    <scope>NUCLEOTIDE SEQUENCE [LARGE SCALE GENOMIC DNA]</scope>
    <source>
        <strain evidence="1 2">ACRQZ</strain>
    </source>
</reference>
<proteinExistence type="predicted"/>
<comment type="caution">
    <text evidence="1">The sequence shown here is derived from an EMBL/GenBank/DDBJ whole genome shotgun (WGS) entry which is preliminary data.</text>
</comment>